<dbReference type="EMBL" id="CP012154">
    <property type="protein sequence ID" value="AKS41516.1"/>
    <property type="molecule type" value="Genomic_DNA"/>
</dbReference>
<reference evidence="2 3" key="1">
    <citation type="submission" date="2015-07" db="EMBL/GenBank/DDBJ databases">
        <authorList>
            <person name="Noorani M."/>
        </authorList>
    </citation>
    <scope>NUCLEOTIDE SEQUENCE [LARGE SCALE GENOMIC DNA]</scope>
    <source>
        <strain evidence="2 3">KCTC 42284</strain>
    </source>
</reference>
<keyword evidence="3" id="KW-1185">Reference proteome</keyword>
<feature type="compositionally biased region" description="Basic and acidic residues" evidence="1">
    <location>
        <begin position="251"/>
        <end position="265"/>
    </location>
</feature>
<dbReference type="SUPFAM" id="SSF52540">
    <property type="entry name" value="P-loop containing nucleoside triphosphate hydrolases"/>
    <property type="match status" value="1"/>
</dbReference>
<dbReference type="InterPro" id="IPR027417">
    <property type="entry name" value="P-loop_NTPase"/>
</dbReference>
<dbReference type="STRING" id="1579979.WM2015_1142"/>
<evidence type="ECO:0000313" key="2">
    <source>
        <dbReference type="EMBL" id="AKS41516.1"/>
    </source>
</evidence>
<name>A0A0K0XV69_9GAMM</name>
<organism evidence="2 3">
    <name type="scientific">Wenzhouxiangella marina</name>
    <dbReference type="NCBI Taxonomy" id="1579979"/>
    <lineage>
        <taxon>Bacteria</taxon>
        <taxon>Pseudomonadati</taxon>
        <taxon>Pseudomonadota</taxon>
        <taxon>Gammaproteobacteria</taxon>
        <taxon>Chromatiales</taxon>
        <taxon>Wenzhouxiangellaceae</taxon>
        <taxon>Wenzhouxiangella</taxon>
    </lineage>
</organism>
<dbReference type="KEGG" id="wma:WM2015_1142"/>
<evidence type="ECO:0000256" key="1">
    <source>
        <dbReference type="SAM" id="MobiDB-lite"/>
    </source>
</evidence>
<accession>A0A0K0XV69</accession>
<evidence type="ECO:0000313" key="3">
    <source>
        <dbReference type="Proteomes" id="UP000066624"/>
    </source>
</evidence>
<protein>
    <submittedName>
        <fullName evidence="2">Uncharacterized protein</fullName>
    </submittedName>
</protein>
<proteinExistence type="predicted"/>
<dbReference type="AlphaFoldDB" id="A0A0K0XV69"/>
<dbReference type="RefSeq" id="WP_049725153.1">
    <property type="nucleotide sequence ID" value="NZ_CP012154.1"/>
</dbReference>
<gene>
    <name evidence="2" type="ORF">WM2015_1142</name>
</gene>
<dbReference type="Proteomes" id="UP000066624">
    <property type="component" value="Chromosome"/>
</dbReference>
<sequence>MLHSLAPLLIAAPAPRSGTTLLQRLLCSSPEALIYGESVAHDLNLFISMLHNKAMVLSTDQGQHQRQFDAVLSGEVNDWIADLHPGGDWILERFAETVRSYLESHAELAARHGRRRWGAKLPAWPPPMLAQLLEWMPDARLLYIVRNPEDTVRSARLIGACKDLQGIADFVEAWRDHQTEVMRRCPGNRVLWIDYGRLCDEPEPMLQTIEAFAGVGRIDADVLAHRINDHDRRHQAPAPLSDEEQQWVRSRAGDPADRPRGSTHE</sequence>
<feature type="region of interest" description="Disordered" evidence="1">
    <location>
        <begin position="230"/>
        <end position="265"/>
    </location>
</feature>
<dbReference type="Pfam" id="PF13469">
    <property type="entry name" value="Sulfotransfer_3"/>
    <property type="match status" value="1"/>
</dbReference>
<dbReference type="Gene3D" id="3.40.50.300">
    <property type="entry name" value="P-loop containing nucleotide triphosphate hydrolases"/>
    <property type="match status" value="1"/>
</dbReference>